<dbReference type="GO" id="GO:0003729">
    <property type="term" value="F:mRNA binding"/>
    <property type="evidence" value="ECO:0007669"/>
    <property type="project" value="TreeGrafter"/>
</dbReference>
<dbReference type="AlphaFoldDB" id="A0A2S5B6X9"/>
<evidence type="ECO:0000259" key="4">
    <source>
        <dbReference type="PROSITE" id="PS50102"/>
    </source>
</evidence>
<dbReference type="Gene3D" id="3.30.70.330">
    <property type="match status" value="1"/>
</dbReference>
<evidence type="ECO:0000313" key="5">
    <source>
        <dbReference type="EMBL" id="POY72530.1"/>
    </source>
</evidence>
<dbReference type="InterPro" id="IPR012677">
    <property type="entry name" value="Nucleotide-bd_a/b_plait_sf"/>
</dbReference>
<dbReference type="PANTHER" id="PTHR19965:SF35">
    <property type="entry name" value="RNA ANNEALING PROTEIN YRA1"/>
    <property type="match status" value="1"/>
</dbReference>
<feature type="compositionally biased region" description="Basic residues" evidence="3">
    <location>
        <begin position="17"/>
        <end position="26"/>
    </location>
</feature>
<reference evidence="5 6" key="1">
    <citation type="journal article" date="2018" name="Front. Microbiol.">
        <title>Prospects for Fungal Bioremediation of Acidic Radioactive Waste Sites: Characterization and Genome Sequence of Rhodotorula taiwanensis MD1149.</title>
        <authorList>
            <person name="Tkavc R."/>
            <person name="Matrosova V.Y."/>
            <person name="Grichenko O.E."/>
            <person name="Gostincar C."/>
            <person name="Volpe R.P."/>
            <person name="Klimenkova P."/>
            <person name="Gaidamakova E.K."/>
            <person name="Zhou C.E."/>
            <person name="Stewart B.J."/>
            <person name="Lyman M.G."/>
            <person name="Malfatti S.A."/>
            <person name="Rubinfeld B."/>
            <person name="Courtot M."/>
            <person name="Singh J."/>
            <person name="Dalgard C.L."/>
            <person name="Hamilton T."/>
            <person name="Frey K.G."/>
            <person name="Gunde-Cimerman N."/>
            <person name="Dugan L."/>
            <person name="Daly M.J."/>
        </authorList>
    </citation>
    <scope>NUCLEOTIDE SEQUENCE [LARGE SCALE GENOMIC DNA]</scope>
    <source>
        <strain evidence="5 6">MD1149</strain>
    </source>
</reference>
<dbReference type="Proteomes" id="UP000237144">
    <property type="component" value="Unassembled WGS sequence"/>
</dbReference>
<dbReference type="EMBL" id="PJQD01000048">
    <property type="protein sequence ID" value="POY72530.1"/>
    <property type="molecule type" value="Genomic_DNA"/>
</dbReference>
<evidence type="ECO:0000256" key="2">
    <source>
        <dbReference type="PROSITE-ProRule" id="PRU00176"/>
    </source>
</evidence>
<comment type="caution">
    <text evidence="5">The sequence shown here is derived from an EMBL/GenBank/DDBJ whole genome shotgun (WGS) entry which is preliminary data.</text>
</comment>
<proteinExistence type="predicted"/>
<dbReference type="OrthoDB" id="346839at2759"/>
<dbReference type="SMART" id="SM00360">
    <property type="entry name" value="RRM"/>
    <property type="match status" value="1"/>
</dbReference>
<feature type="compositionally biased region" description="Polar residues" evidence="3">
    <location>
        <begin position="29"/>
        <end position="38"/>
    </location>
</feature>
<dbReference type="InterPro" id="IPR035979">
    <property type="entry name" value="RBD_domain_sf"/>
</dbReference>
<dbReference type="SUPFAM" id="SSF54928">
    <property type="entry name" value="RNA-binding domain, RBD"/>
    <property type="match status" value="1"/>
</dbReference>
<evidence type="ECO:0000256" key="3">
    <source>
        <dbReference type="SAM" id="MobiDB-lite"/>
    </source>
</evidence>
<feature type="domain" description="RRM" evidence="4">
    <location>
        <begin position="66"/>
        <end position="137"/>
    </location>
</feature>
<gene>
    <name evidence="5" type="ORF">BMF94_4356</name>
</gene>
<organism evidence="5 6">
    <name type="scientific">Rhodotorula taiwanensis</name>
    <dbReference type="NCBI Taxonomy" id="741276"/>
    <lineage>
        <taxon>Eukaryota</taxon>
        <taxon>Fungi</taxon>
        <taxon>Dikarya</taxon>
        <taxon>Basidiomycota</taxon>
        <taxon>Pucciniomycotina</taxon>
        <taxon>Microbotryomycetes</taxon>
        <taxon>Sporidiobolales</taxon>
        <taxon>Sporidiobolaceae</taxon>
        <taxon>Rhodotorula</taxon>
    </lineage>
</organism>
<dbReference type="PROSITE" id="PS50102">
    <property type="entry name" value="RRM"/>
    <property type="match status" value="1"/>
</dbReference>
<evidence type="ECO:0000313" key="6">
    <source>
        <dbReference type="Proteomes" id="UP000237144"/>
    </source>
</evidence>
<name>A0A2S5B6X9_9BASI</name>
<feature type="region of interest" description="Disordered" evidence="3">
    <location>
        <begin position="1"/>
        <end position="55"/>
    </location>
</feature>
<keyword evidence="6" id="KW-1185">Reference proteome</keyword>
<dbReference type="InterPro" id="IPR000504">
    <property type="entry name" value="RRM_dom"/>
</dbReference>
<feature type="compositionally biased region" description="Basic and acidic residues" evidence="3">
    <location>
        <begin position="7"/>
        <end position="16"/>
    </location>
</feature>
<dbReference type="PANTHER" id="PTHR19965">
    <property type="entry name" value="RNA AND EXPORT FACTOR BINDING PROTEIN"/>
    <property type="match status" value="1"/>
</dbReference>
<dbReference type="InterPro" id="IPR051229">
    <property type="entry name" value="ALYREF_mRNA_export"/>
</dbReference>
<protein>
    <recommendedName>
        <fullName evidence="4">RRM domain-containing protein</fullName>
    </recommendedName>
</protein>
<dbReference type="STRING" id="741276.A0A2S5B6X9"/>
<keyword evidence="1 2" id="KW-0694">RNA-binding</keyword>
<accession>A0A2S5B6X9</accession>
<sequence>MSMNIDKPLDDIIGEKRKSRAPRRGATRPTGQRKPSTGNAGGNQPKGNGQAAAPAASAFGGVHVGEKIVISGLPTDVDKPQVEELMKTTIGPIKSCNLSYDSRGQFIGVATILFKKAENATRAYYEYNGRVVDGSGS</sequence>
<dbReference type="Pfam" id="PF00076">
    <property type="entry name" value="RRM_1"/>
    <property type="match status" value="1"/>
</dbReference>
<dbReference type="GO" id="GO:0005634">
    <property type="term" value="C:nucleus"/>
    <property type="evidence" value="ECO:0007669"/>
    <property type="project" value="TreeGrafter"/>
</dbReference>
<evidence type="ECO:0000256" key="1">
    <source>
        <dbReference type="ARBA" id="ARBA00022884"/>
    </source>
</evidence>